<protein>
    <submittedName>
        <fullName evidence="1">Uncharacterized protein</fullName>
    </submittedName>
</protein>
<dbReference type="EMBL" id="JBHTAX010000001">
    <property type="protein sequence ID" value="MFC7191610.1"/>
    <property type="molecule type" value="Genomic_DNA"/>
</dbReference>
<gene>
    <name evidence="1" type="ORF">ACFQL7_18660</name>
</gene>
<sequence length="132" mass="15360">MTDENTNKRGRREATALLSQRERKYLRDGAHIEPNSANERAIRSSIRRKLVHLFNDLEIITNNIEDRDVIQVQNKIREDADTAYDSLNRFAEQFLEDAITAQRTSRVVIDTPNDEFAKLLKETAQETEQSEQ</sequence>
<accession>A0ABD5YY93</accession>
<dbReference type="AlphaFoldDB" id="A0ABD5YY93"/>
<evidence type="ECO:0000313" key="2">
    <source>
        <dbReference type="Proteomes" id="UP001596417"/>
    </source>
</evidence>
<evidence type="ECO:0000313" key="1">
    <source>
        <dbReference type="EMBL" id="MFC7191610.1"/>
    </source>
</evidence>
<keyword evidence="2" id="KW-1185">Reference proteome</keyword>
<reference evidence="1 2" key="1">
    <citation type="journal article" date="2019" name="Int. J. Syst. Evol. Microbiol.">
        <title>The Global Catalogue of Microorganisms (GCM) 10K type strain sequencing project: providing services to taxonomists for standard genome sequencing and annotation.</title>
        <authorList>
            <consortium name="The Broad Institute Genomics Platform"/>
            <consortium name="The Broad Institute Genome Sequencing Center for Infectious Disease"/>
            <person name="Wu L."/>
            <person name="Ma J."/>
        </authorList>
    </citation>
    <scope>NUCLEOTIDE SEQUENCE [LARGE SCALE GENOMIC DNA]</scope>
    <source>
        <strain evidence="1 2">RDMS1</strain>
    </source>
</reference>
<comment type="caution">
    <text evidence="1">The sequence shown here is derived from an EMBL/GenBank/DDBJ whole genome shotgun (WGS) entry which is preliminary data.</text>
</comment>
<proteinExistence type="predicted"/>
<dbReference type="RefSeq" id="WP_248909507.1">
    <property type="nucleotide sequence ID" value="NZ_CP109979.1"/>
</dbReference>
<dbReference type="Proteomes" id="UP001596417">
    <property type="component" value="Unassembled WGS sequence"/>
</dbReference>
<dbReference type="GeneID" id="76201368"/>
<name>A0ABD5YY93_9EURY</name>
<organism evidence="1 2">
    <name type="scientific">Halocatena marina</name>
    <dbReference type="NCBI Taxonomy" id="2934937"/>
    <lineage>
        <taxon>Archaea</taxon>
        <taxon>Methanobacteriati</taxon>
        <taxon>Methanobacteriota</taxon>
        <taxon>Stenosarchaea group</taxon>
        <taxon>Halobacteria</taxon>
        <taxon>Halobacteriales</taxon>
        <taxon>Natronomonadaceae</taxon>
        <taxon>Halocatena</taxon>
    </lineage>
</organism>